<dbReference type="Gene3D" id="3.40.190.10">
    <property type="entry name" value="Periplasmic binding protein-like II"/>
    <property type="match status" value="1"/>
</dbReference>
<dbReference type="InterPro" id="IPR050490">
    <property type="entry name" value="Bact_solute-bd_prot1"/>
</dbReference>
<dbReference type="Pfam" id="PF13416">
    <property type="entry name" value="SBP_bac_8"/>
    <property type="match status" value="1"/>
</dbReference>
<reference evidence="2 3" key="1">
    <citation type="submission" date="2022-08" db="EMBL/GenBank/DDBJ databases">
        <title>Aerococcaceae sp. nov isolated from spoiled eye mask.</title>
        <authorList>
            <person name="Zhou G."/>
            <person name="Xie X.-B."/>
            <person name="Shi Q.-S."/>
            <person name="Wang Y.-S."/>
            <person name="Wen X."/>
            <person name="Peng H."/>
            <person name="Yang X.-J."/>
            <person name="Tao H.-B."/>
            <person name="Huang X.-M."/>
        </authorList>
    </citation>
    <scope>NUCLEOTIDE SEQUENCE [LARGE SCALE GENOMIC DNA]</scope>
    <source>
        <strain evidence="3">DM20194951</strain>
    </source>
</reference>
<dbReference type="InterPro" id="IPR006059">
    <property type="entry name" value="SBP"/>
</dbReference>
<sequence>MKKIINTFNKIVFSTLTLSALVNPIAYAQDEDVETYGSGDKVLEIWSFTNEINTMIEDYFLVDNPDIDFSIEIVNIPTAEFEAKLDPIVGTDAAPDLILLEQNFVKKYVESGLMADLSQFENVMSGSENTYDYVKGIGTSADGTFYANSWQSAPGAFFYRASLAEELLGITEPEELQSRLSDWDGFVEVAREVKEASNGEVYMISGIDDLRFAYLGTREQGWVVDGHLVIDPQMDKLLDTALLMNEEGLMLDAPPESEAYFGGMSQDEIFGYSLPSWGLHFWLKPNGGDATAGDWRMIEGPSAYFRGGTWLGALSNSDMLEEASEVITYITTNPDFLTKWALDTGDIVSDVNVVEEIKGEYSDEFLGGQNHYAAFADLIGNINGEIITEYDQAINVLFVDHALTPYSKGEIDKETALNNFKAQVQNSFPNLVID</sequence>
<keyword evidence="3" id="KW-1185">Reference proteome</keyword>
<dbReference type="EMBL" id="CP102453">
    <property type="protein sequence ID" value="UUX35370.1"/>
    <property type="molecule type" value="Genomic_DNA"/>
</dbReference>
<protein>
    <submittedName>
        <fullName evidence="2">ABC transporter substrate-binding protein</fullName>
    </submittedName>
</protein>
<evidence type="ECO:0000313" key="2">
    <source>
        <dbReference type="EMBL" id="UUX35370.1"/>
    </source>
</evidence>
<keyword evidence="1" id="KW-0732">Signal</keyword>
<evidence type="ECO:0000313" key="3">
    <source>
        <dbReference type="Proteomes" id="UP001315967"/>
    </source>
</evidence>
<dbReference type="PANTHER" id="PTHR43649">
    <property type="entry name" value="ARABINOSE-BINDING PROTEIN-RELATED"/>
    <property type="match status" value="1"/>
</dbReference>
<evidence type="ECO:0000256" key="1">
    <source>
        <dbReference type="SAM" id="SignalP"/>
    </source>
</evidence>
<dbReference type="SUPFAM" id="SSF53850">
    <property type="entry name" value="Periplasmic binding protein-like II"/>
    <property type="match status" value="1"/>
</dbReference>
<accession>A0ABY5PAA7</accession>
<dbReference type="PANTHER" id="PTHR43649:SF32">
    <property type="entry name" value="SUGAR BINDING SECRETED PROTEIN"/>
    <property type="match status" value="1"/>
</dbReference>
<dbReference type="Proteomes" id="UP001315967">
    <property type="component" value="Chromosome"/>
</dbReference>
<dbReference type="RefSeq" id="WP_313794858.1">
    <property type="nucleotide sequence ID" value="NZ_CP102453.1"/>
</dbReference>
<feature type="signal peptide" evidence="1">
    <location>
        <begin position="1"/>
        <end position="28"/>
    </location>
</feature>
<gene>
    <name evidence="2" type="ORF">NRE15_06915</name>
</gene>
<proteinExistence type="predicted"/>
<organism evidence="2 3">
    <name type="scientific">Fundicoccus culcitae</name>
    <dbReference type="NCBI Taxonomy" id="2969821"/>
    <lineage>
        <taxon>Bacteria</taxon>
        <taxon>Bacillati</taxon>
        <taxon>Bacillota</taxon>
        <taxon>Bacilli</taxon>
        <taxon>Lactobacillales</taxon>
        <taxon>Aerococcaceae</taxon>
        <taxon>Fundicoccus</taxon>
    </lineage>
</organism>
<name>A0ABY5PAA7_9LACT</name>
<feature type="chain" id="PRO_5046800677" evidence="1">
    <location>
        <begin position="29"/>
        <end position="434"/>
    </location>
</feature>